<dbReference type="InterPro" id="IPR003594">
    <property type="entry name" value="HATPase_dom"/>
</dbReference>
<feature type="domain" description="HAMP" evidence="13">
    <location>
        <begin position="206"/>
        <end position="258"/>
    </location>
</feature>
<gene>
    <name evidence="14" type="ORF">BJ969_005601</name>
</gene>
<comment type="subcellular location">
    <subcellularLocation>
        <location evidence="2">Cell membrane</location>
    </subcellularLocation>
</comment>
<dbReference type="SMART" id="SM00387">
    <property type="entry name" value="HATPase_c"/>
    <property type="match status" value="1"/>
</dbReference>
<comment type="caution">
    <text evidence="14">The sequence shown here is derived from an EMBL/GenBank/DDBJ whole genome shotgun (WGS) entry which is preliminary data.</text>
</comment>
<organism evidence="14 15">
    <name type="scientific">Saccharopolyspora gloriosae</name>
    <dbReference type="NCBI Taxonomy" id="455344"/>
    <lineage>
        <taxon>Bacteria</taxon>
        <taxon>Bacillati</taxon>
        <taxon>Actinomycetota</taxon>
        <taxon>Actinomycetes</taxon>
        <taxon>Pseudonocardiales</taxon>
        <taxon>Pseudonocardiaceae</taxon>
        <taxon>Saccharopolyspora</taxon>
    </lineage>
</organism>
<protein>
    <recommendedName>
        <fullName evidence="3">histidine kinase</fullName>
        <ecNumber evidence="3">2.7.13.3</ecNumber>
    </recommendedName>
</protein>
<dbReference type="InterPro" id="IPR050428">
    <property type="entry name" value="TCS_sensor_his_kinase"/>
</dbReference>
<keyword evidence="8 11" id="KW-1133">Transmembrane helix</keyword>
<dbReference type="EC" id="2.7.13.3" evidence="3"/>
<dbReference type="EMBL" id="JACHIV010000001">
    <property type="protein sequence ID" value="MBB5072513.1"/>
    <property type="molecule type" value="Genomic_DNA"/>
</dbReference>
<feature type="transmembrane region" description="Helical" evidence="11">
    <location>
        <begin position="21"/>
        <end position="41"/>
    </location>
</feature>
<evidence type="ECO:0000259" key="13">
    <source>
        <dbReference type="PROSITE" id="PS50885"/>
    </source>
</evidence>
<evidence type="ECO:0000313" key="14">
    <source>
        <dbReference type="EMBL" id="MBB5072513.1"/>
    </source>
</evidence>
<evidence type="ECO:0000256" key="11">
    <source>
        <dbReference type="SAM" id="Phobius"/>
    </source>
</evidence>
<dbReference type="Gene3D" id="1.10.287.130">
    <property type="match status" value="1"/>
</dbReference>
<dbReference type="GO" id="GO:0005886">
    <property type="term" value="C:plasma membrane"/>
    <property type="evidence" value="ECO:0007669"/>
    <property type="project" value="UniProtKB-SubCell"/>
</dbReference>
<evidence type="ECO:0000256" key="3">
    <source>
        <dbReference type="ARBA" id="ARBA00012438"/>
    </source>
</evidence>
<dbReference type="SMART" id="SM00304">
    <property type="entry name" value="HAMP"/>
    <property type="match status" value="1"/>
</dbReference>
<proteinExistence type="predicted"/>
<comment type="catalytic activity">
    <reaction evidence="1">
        <text>ATP + protein L-histidine = ADP + protein N-phospho-L-histidine.</text>
        <dbReference type="EC" id="2.7.13.3"/>
    </reaction>
</comment>
<evidence type="ECO:0000256" key="8">
    <source>
        <dbReference type="ARBA" id="ARBA00022989"/>
    </source>
</evidence>
<dbReference type="InterPro" id="IPR005467">
    <property type="entry name" value="His_kinase_dom"/>
</dbReference>
<evidence type="ECO:0000256" key="2">
    <source>
        <dbReference type="ARBA" id="ARBA00004236"/>
    </source>
</evidence>
<evidence type="ECO:0000313" key="15">
    <source>
        <dbReference type="Proteomes" id="UP000580474"/>
    </source>
</evidence>
<keyword evidence="9" id="KW-0902">Two-component regulatory system</keyword>
<dbReference type="GO" id="GO:0000155">
    <property type="term" value="F:phosphorelay sensor kinase activity"/>
    <property type="evidence" value="ECO:0007669"/>
    <property type="project" value="InterPro"/>
</dbReference>
<keyword evidence="15" id="KW-1185">Reference proteome</keyword>
<dbReference type="InterPro" id="IPR003661">
    <property type="entry name" value="HisK_dim/P_dom"/>
</dbReference>
<feature type="domain" description="Histidine kinase" evidence="12">
    <location>
        <begin position="266"/>
        <end position="472"/>
    </location>
</feature>
<dbReference type="RefSeq" id="WP_184483910.1">
    <property type="nucleotide sequence ID" value="NZ_JACHIV010000001.1"/>
</dbReference>
<evidence type="ECO:0000256" key="7">
    <source>
        <dbReference type="ARBA" id="ARBA00022777"/>
    </source>
</evidence>
<dbReference type="SUPFAM" id="SSF55874">
    <property type="entry name" value="ATPase domain of HSP90 chaperone/DNA topoisomerase II/histidine kinase"/>
    <property type="match status" value="1"/>
</dbReference>
<dbReference type="PROSITE" id="PS50109">
    <property type="entry name" value="HIS_KIN"/>
    <property type="match status" value="1"/>
</dbReference>
<dbReference type="InterPro" id="IPR004358">
    <property type="entry name" value="Sig_transdc_His_kin-like_C"/>
</dbReference>
<dbReference type="FunFam" id="1.10.287.130:FF:000001">
    <property type="entry name" value="Two-component sensor histidine kinase"/>
    <property type="match status" value="1"/>
</dbReference>
<accession>A0A840NR66</accession>
<dbReference type="PRINTS" id="PR00344">
    <property type="entry name" value="BCTRLSENSOR"/>
</dbReference>
<evidence type="ECO:0000259" key="12">
    <source>
        <dbReference type="PROSITE" id="PS50109"/>
    </source>
</evidence>
<sequence length="489" mass="52930">MTTEPRRSGTRVPARAQIMGWMLLVLVVVLTGIVLLVWRFLHNDAMNKVTASLEQEGGEFVNFAQVGRHPVTGALIAEPGALFDTYLRQQYPDSWEVMIGAWETPTGLKWHMQSQDKEIREVVHDPRLLDRIVADPNGHGTAQTASGPLRWIKIQAHTDGGQQAWFITGHFTSADVAEVHGVVRILVLVSAFGVLLAAASSWVVAGAILAPVRTVRQAAAEISEHDLTRRIPVEGRDDIAALAYQFNAMLDRLESAFSTQRQFVDDASHELRTPITIVRGHLELLGDDPDERDEVVRLCTDELDRMTRIVEDLLMLAKADRPDFVHPAEVSLAELTSDIDAKVRSIADRRWVLESIGEGDVVVDAQRLTQAVVQLAQNAVQHTEDGAEIRIGSTLSLGRLTLWVTDRGPGVDPAEVEQIFARFAHGSGPGRGGAGLGLAIVAAIAEAHHGRVRVLSEPGAGATFGLDLPARPGAALGPAAPATAEEVPA</sequence>
<dbReference type="Gene3D" id="3.30.565.10">
    <property type="entry name" value="Histidine kinase-like ATPase, C-terminal domain"/>
    <property type="match status" value="1"/>
</dbReference>
<dbReference type="InterPro" id="IPR003660">
    <property type="entry name" value="HAMP_dom"/>
</dbReference>
<dbReference type="Pfam" id="PF00512">
    <property type="entry name" value="HisKA"/>
    <property type="match status" value="1"/>
</dbReference>
<evidence type="ECO:0000256" key="4">
    <source>
        <dbReference type="ARBA" id="ARBA00022553"/>
    </source>
</evidence>
<dbReference type="SMART" id="SM00388">
    <property type="entry name" value="HisKA"/>
    <property type="match status" value="1"/>
</dbReference>
<keyword evidence="5" id="KW-0808">Transferase</keyword>
<dbReference type="PANTHER" id="PTHR45436">
    <property type="entry name" value="SENSOR HISTIDINE KINASE YKOH"/>
    <property type="match status" value="1"/>
</dbReference>
<dbReference type="AlphaFoldDB" id="A0A840NR66"/>
<dbReference type="PANTHER" id="PTHR45436:SF5">
    <property type="entry name" value="SENSOR HISTIDINE KINASE TRCS"/>
    <property type="match status" value="1"/>
</dbReference>
<dbReference type="CDD" id="cd06225">
    <property type="entry name" value="HAMP"/>
    <property type="match status" value="1"/>
</dbReference>
<dbReference type="Gene3D" id="6.10.340.10">
    <property type="match status" value="1"/>
</dbReference>
<evidence type="ECO:0000256" key="1">
    <source>
        <dbReference type="ARBA" id="ARBA00000085"/>
    </source>
</evidence>
<name>A0A840NR66_9PSEU</name>
<reference evidence="14 15" key="1">
    <citation type="submission" date="2020-08" db="EMBL/GenBank/DDBJ databases">
        <title>Sequencing the genomes of 1000 actinobacteria strains.</title>
        <authorList>
            <person name="Klenk H.-P."/>
        </authorList>
    </citation>
    <scope>NUCLEOTIDE SEQUENCE [LARGE SCALE GENOMIC DNA]</scope>
    <source>
        <strain evidence="14 15">DSM 45582</strain>
    </source>
</reference>
<evidence type="ECO:0000256" key="5">
    <source>
        <dbReference type="ARBA" id="ARBA00022679"/>
    </source>
</evidence>
<keyword evidence="7 14" id="KW-0418">Kinase</keyword>
<feature type="transmembrane region" description="Helical" evidence="11">
    <location>
        <begin position="185"/>
        <end position="210"/>
    </location>
</feature>
<dbReference type="InterPro" id="IPR036097">
    <property type="entry name" value="HisK_dim/P_sf"/>
</dbReference>
<evidence type="ECO:0000256" key="9">
    <source>
        <dbReference type="ARBA" id="ARBA00023012"/>
    </source>
</evidence>
<dbReference type="PROSITE" id="PS50885">
    <property type="entry name" value="HAMP"/>
    <property type="match status" value="1"/>
</dbReference>
<evidence type="ECO:0000256" key="6">
    <source>
        <dbReference type="ARBA" id="ARBA00022692"/>
    </source>
</evidence>
<dbReference type="InterPro" id="IPR036890">
    <property type="entry name" value="HATPase_C_sf"/>
</dbReference>
<dbReference type="SUPFAM" id="SSF158472">
    <property type="entry name" value="HAMP domain-like"/>
    <property type="match status" value="1"/>
</dbReference>
<dbReference type="CDD" id="cd00082">
    <property type="entry name" value="HisKA"/>
    <property type="match status" value="1"/>
</dbReference>
<dbReference type="SUPFAM" id="SSF47384">
    <property type="entry name" value="Homodimeric domain of signal transducing histidine kinase"/>
    <property type="match status" value="1"/>
</dbReference>
<keyword evidence="4" id="KW-0597">Phosphoprotein</keyword>
<evidence type="ECO:0000256" key="10">
    <source>
        <dbReference type="ARBA" id="ARBA00023136"/>
    </source>
</evidence>
<keyword evidence="10 11" id="KW-0472">Membrane</keyword>
<dbReference type="Proteomes" id="UP000580474">
    <property type="component" value="Unassembled WGS sequence"/>
</dbReference>
<dbReference type="Pfam" id="PF02518">
    <property type="entry name" value="HATPase_c"/>
    <property type="match status" value="1"/>
</dbReference>
<dbReference type="Pfam" id="PF00672">
    <property type="entry name" value="HAMP"/>
    <property type="match status" value="1"/>
</dbReference>
<keyword evidence="6 11" id="KW-0812">Transmembrane</keyword>